<dbReference type="AlphaFoldDB" id="K0RHF2"/>
<name>K0RHF2_THAOC</name>
<proteinExistence type="predicted"/>
<comment type="caution">
    <text evidence="3">The sequence shown here is derived from an EMBL/GenBank/DDBJ whole genome shotgun (WGS) entry which is preliminary data.</text>
</comment>
<protein>
    <submittedName>
        <fullName evidence="3">Uncharacterized protein</fullName>
    </submittedName>
</protein>
<evidence type="ECO:0000313" key="4">
    <source>
        <dbReference type="Proteomes" id="UP000266841"/>
    </source>
</evidence>
<evidence type="ECO:0000256" key="2">
    <source>
        <dbReference type="SAM" id="SignalP"/>
    </source>
</evidence>
<dbReference type="OMA" id="RMIVINA"/>
<dbReference type="OrthoDB" id="42733at2759"/>
<feature type="chain" id="PRO_5003836300" evidence="2">
    <location>
        <begin position="26"/>
        <end position="294"/>
    </location>
</feature>
<feature type="signal peptide" evidence="2">
    <location>
        <begin position="1"/>
        <end position="25"/>
    </location>
</feature>
<dbReference type="EMBL" id="AGNL01048029">
    <property type="protein sequence ID" value="EJK46057.1"/>
    <property type="molecule type" value="Genomic_DNA"/>
</dbReference>
<evidence type="ECO:0000313" key="3">
    <source>
        <dbReference type="EMBL" id="EJK46057.1"/>
    </source>
</evidence>
<reference evidence="3 4" key="1">
    <citation type="journal article" date="2012" name="Genome Biol.">
        <title>Genome and low-iron response of an oceanic diatom adapted to chronic iron limitation.</title>
        <authorList>
            <person name="Lommer M."/>
            <person name="Specht M."/>
            <person name="Roy A.S."/>
            <person name="Kraemer L."/>
            <person name="Andreson R."/>
            <person name="Gutowska M.A."/>
            <person name="Wolf J."/>
            <person name="Bergner S.V."/>
            <person name="Schilhabel M.B."/>
            <person name="Klostermeier U.C."/>
            <person name="Beiko R.G."/>
            <person name="Rosenstiel P."/>
            <person name="Hippler M."/>
            <person name="Laroche J."/>
        </authorList>
    </citation>
    <scope>NUCLEOTIDE SEQUENCE [LARGE SCALE GENOMIC DNA]</scope>
    <source>
        <strain evidence="3 4">CCMP1005</strain>
    </source>
</reference>
<organism evidence="3 4">
    <name type="scientific">Thalassiosira oceanica</name>
    <name type="common">Marine diatom</name>
    <dbReference type="NCBI Taxonomy" id="159749"/>
    <lineage>
        <taxon>Eukaryota</taxon>
        <taxon>Sar</taxon>
        <taxon>Stramenopiles</taxon>
        <taxon>Ochrophyta</taxon>
        <taxon>Bacillariophyta</taxon>
        <taxon>Coscinodiscophyceae</taxon>
        <taxon>Thalassiosirophycidae</taxon>
        <taxon>Thalassiosirales</taxon>
        <taxon>Thalassiosiraceae</taxon>
        <taxon>Thalassiosira</taxon>
    </lineage>
</organism>
<feature type="region of interest" description="Disordered" evidence="1">
    <location>
        <begin position="68"/>
        <end position="96"/>
    </location>
</feature>
<evidence type="ECO:0000256" key="1">
    <source>
        <dbReference type="SAM" id="MobiDB-lite"/>
    </source>
</evidence>
<dbReference type="Proteomes" id="UP000266841">
    <property type="component" value="Unassembled WGS sequence"/>
</dbReference>
<keyword evidence="4" id="KW-1185">Reference proteome</keyword>
<keyword evidence="2" id="KW-0732">Signal</keyword>
<gene>
    <name evidence="3" type="ORF">THAOC_35299</name>
</gene>
<dbReference type="eggNOG" id="ENOG502SP81">
    <property type="taxonomic scope" value="Eukaryota"/>
</dbReference>
<sequence>MILHPCVMRRFSLALLCVLVWDVSAFQTPLDGIMHRQRGGGSKLHALNKRNKFNKQKDLAAKMEAARRARELADGTGSDDDAVTESPAMSIEDQNDRKRFEDMLENSMAGGSYDDGYYLTEEQENEAAAAAFSGVLRLYEGDPAPTDCWKDLLNLDGDQIGKGGMKRTLPWMKSGPSDYVVVITDPRPKSVELRTAMKRISTLGAELKNRIVVINSDTPAENRRFVKKNLGEGSALRILSDEKLDLMREYTALGEKRFSMTMFILRSGKVERLVREVEAEVLKKVVVNACKSLT</sequence>
<dbReference type="Gene3D" id="3.40.30.10">
    <property type="entry name" value="Glutaredoxin"/>
    <property type="match status" value="1"/>
</dbReference>
<accession>K0RHF2</accession>